<keyword evidence="4" id="KW-0378">Hydrolase</keyword>
<keyword evidence="1" id="KW-0732">Signal</keyword>
<dbReference type="Proteomes" id="UP001139971">
    <property type="component" value="Unassembled WGS sequence"/>
</dbReference>
<dbReference type="InterPro" id="IPR001466">
    <property type="entry name" value="Beta-lactam-related"/>
</dbReference>
<dbReference type="InterPro" id="IPR050491">
    <property type="entry name" value="AmpC-like"/>
</dbReference>
<feature type="chain" id="PRO_5040967013" evidence="1">
    <location>
        <begin position="22"/>
        <end position="542"/>
    </location>
</feature>
<dbReference type="Pfam" id="PF00144">
    <property type="entry name" value="Beta-lactamase"/>
    <property type="match status" value="1"/>
</dbReference>
<gene>
    <name evidence="4" type="ORF">OD750_018635</name>
</gene>
<dbReference type="PANTHER" id="PTHR46825:SF8">
    <property type="entry name" value="BETA-LACTAMASE-RELATED"/>
    <property type="match status" value="1"/>
</dbReference>
<dbReference type="PANTHER" id="PTHR46825">
    <property type="entry name" value="D-ALANYL-D-ALANINE-CARBOXYPEPTIDASE/ENDOPEPTIDASE AMPH"/>
    <property type="match status" value="1"/>
</dbReference>
<feature type="domain" description="Beta-lactamase-related" evidence="2">
    <location>
        <begin position="34"/>
        <end position="335"/>
    </location>
</feature>
<keyword evidence="5" id="KW-1185">Reference proteome</keyword>
<dbReference type="AlphaFoldDB" id="A0A9X3YMS7"/>
<evidence type="ECO:0000259" key="2">
    <source>
        <dbReference type="Pfam" id="PF00144"/>
    </source>
</evidence>
<evidence type="ECO:0000256" key="1">
    <source>
        <dbReference type="SAM" id="SignalP"/>
    </source>
</evidence>
<feature type="domain" description="Peptidase S12 Pab87-related C-terminal" evidence="3">
    <location>
        <begin position="454"/>
        <end position="540"/>
    </location>
</feature>
<evidence type="ECO:0000259" key="3">
    <source>
        <dbReference type="Pfam" id="PF11954"/>
    </source>
</evidence>
<proteinExistence type="predicted"/>
<dbReference type="EMBL" id="JAOVZO020000018">
    <property type="protein sequence ID" value="MDC8014567.1"/>
    <property type="molecule type" value="Genomic_DNA"/>
</dbReference>
<dbReference type="Gene3D" id="3.40.710.10">
    <property type="entry name" value="DD-peptidase/beta-lactamase superfamily"/>
    <property type="match status" value="1"/>
</dbReference>
<organism evidence="4 5">
    <name type="scientific">Tahibacter soli</name>
    <dbReference type="NCBI Taxonomy" id="2983605"/>
    <lineage>
        <taxon>Bacteria</taxon>
        <taxon>Pseudomonadati</taxon>
        <taxon>Pseudomonadota</taxon>
        <taxon>Gammaproteobacteria</taxon>
        <taxon>Lysobacterales</taxon>
        <taxon>Rhodanobacteraceae</taxon>
        <taxon>Tahibacter</taxon>
    </lineage>
</organism>
<dbReference type="InterPro" id="IPR021860">
    <property type="entry name" value="Peptidase_S12_Pab87-rel_C"/>
</dbReference>
<accession>A0A9X3YMS7</accession>
<feature type="signal peptide" evidence="1">
    <location>
        <begin position="1"/>
        <end position="21"/>
    </location>
</feature>
<name>A0A9X3YMS7_9GAMM</name>
<evidence type="ECO:0000313" key="4">
    <source>
        <dbReference type="EMBL" id="MDC8014567.1"/>
    </source>
</evidence>
<dbReference type="RefSeq" id="WP_263542216.1">
    <property type="nucleotide sequence ID" value="NZ_JAOVZO020000018.1"/>
</dbReference>
<reference evidence="4" key="1">
    <citation type="submission" date="2023-02" db="EMBL/GenBank/DDBJ databases">
        <title>Tahibacter soli sp. nov. isolated from soil.</title>
        <authorList>
            <person name="Baek J.H."/>
            <person name="Lee J.K."/>
            <person name="Choi D.G."/>
            <person name="Jeon C.O."/>
        </authorList>
    </citation>
    <scope>NUCLEOTIDE SEQUENCE</scope>
    <source>
        <strain evidence="4">BL</strain>
    </source>
</reference>
<dbReference type="Pfam" id="PF11954">
    <property type="entry name" value="DUF3471"/>
    <property type="match status" value="1"/>
</dbReference>
<dbReference type="SUPFAM" id="SSF56601">
    <property type="entry name" value="beta-lactamase/transpeptidase-like"/>
    <property type="match status" value="1"/>
</dbReference>
<evidence type="ECO:0000313" key="5">
    <source>
        <dbReference type="Proteomes" id="UP001139971"/>
    </source>
</evidence>
<dbReference type="GO" id="GO:0016787">
    <property type="term" value="F:hydrolase activity"/>
    <property type="evidence" value="ECO:0007669"/>
    <property type="project" value="UniProtKB-KW"/>
</dbReference>
<protein>
    <submittedName>
        <fullName evidence="4">Serine hydrolase</fullName>
    </submittedName>
</protein>
<dbReference type="InterPro" id="IPR012338">
    <property type="entry name" value="Beta-lactam/transpept-like"/>
</dbReference>
<comment type="caution">
    <text evidence="4">The sequence shown here is derived from an EMBL/GenBank/DDBJ whole genome shotgun (WGS) entry which is preliminary data.</text>
</comment>
<sequence>MHLRLLAIAVISALSTHSTFATTDAELRSVLEKRFAGDRSGVCVAAAVVGDGGGVARAFVCAGGGKPRVDATSAFEIGSITKTMNGTLLAQFILAGKVSLDTPFADLLPKDAKLPVFDGKPILVRHVVTHTSGLPGLPPGFAPTDLSDPYASLTEAALFASLAGAKLERAPGAAFEYSNYATMLLSASLARMAGTDYETLLRERVFAPLAMRQSYIGKRPDGVRATAGHMSNGGETPPWTLPGNLAGVGGVRATLGDMVNYVQAQLAARDSTIADAIALTHVEVKTGAQPTMGINWILTPLAGRTVLMHDGGTGGFASFAGFDPERRRGVVVLADAAIDGVNELGLHLIDASTPLGTPRTVTKPDPKLVDALVGDYTMAGMKVSLTKRGDALVVQAQGQPAFVLSHDSAGDFFTTEFDARLSPIRKADGGYGFAWHQLGGTQVAQRVGAVAGKPAVVPTPEQLAAYAGEYPLVPGFALTVFEKDGKLYVQGTGQPPIEVAAAGDDVFVADAVGAQLRFERREGKVAAVTLEQNGQKLRGERR</sequence>